<proteinExistence type="predicted"/>
<dbReference type="InterPro" id="IPR013103">
    <property type="entry name" value="RVT_2"/>
</dbReference>
<dbReference type="Pfam" id="PF07727">
    <property type="entry name" value="RVT_2"/>
    <property type="match status" value="1"/>
</dbReference>
<accession>A0AAW2L0L0</accession>
<comment type="caution">
    <text evidence="2">The sequence shown here is derived from an EMBL/GenBank/DDBJ whole genome shotgun (WGS) entry which is preliminary data.</text>
</comment>
<organism evidence="2">
    <name type="scientific">Sesamum radiatum</name>
    <name type="common">Black benniseed</name>
    <dbReference type="NCBI Taxonomy" id="300843"/>
    <lineage>
        <taxon>Eukaryota</taxon>
        <taxon>Viridiplantae</taxon>
        <taxon>Streptophyta</taxon>
        <taxon>Embryophyta</taxon>
        <taxon>Tracheophyta</taxon>
        <taxon>Spermatophyta</taxon>
        <taxon>Magnoliopsida</taxon>
        <taxon>eudicotyledons</taxon>
        <taxon>Gunneridae</taxon>
        <taxon>Pentapetalae</taxon>
        <taxon>asterids</taxon>
        <taxon>lamiids</taxon>
        <taxon>Lamiales</taxon>
        <taxon>Pedaliaceae</taxon>
        <taxon>Sesamum</taxon>
    </lineage>
</organism>
<reference evidence="2" key="1">
    <citation type="submission" date="2020-06" db="EMBL/GenBank/DDBJ databases">
        <authorList>
            <person name="Li T."/>
            <person name="Hu X."/>
            <person name="Zhang T."/>
            <person name="Song X."/>
            <person name="Zhang H."/>
            <person name="Dai N."/>
            <person name="Sheng W."/>
            <person name="Hou X."/>
            <person name="Wei L."/>
        </authorList>
    </citation>
    <scope>NUCLEOTIDE SEQUENCE</scope>
    <source>
        <strain evidence="2">G02</strain>
        <tissue evidence="2">Leaf</tissue>
    </source>
</reference>
<evidence type="ECO:0000259" key="1">
    <source>
        <dbReference type="Pfam" id="PF07727"/>
    </source>
</evidence>
<protein>
    <submittedName>
        <fullName evidence="2">Retrovirus-related Pol polyprotein from transposon RE1</fullName>
    </submittedName>
</protein>
<dbReference type="SUPFAM" id="SSF56672">
    <property type="entry name" value="DNA/RNA polymerases"/>
    <property type="match status" value="1"/>
</dbReference>
<gene>
    <name evidence="2" type="ORF">Sradi_5615200</name>
</gene>
<dbReference type="PANTHER" id="PTHR11439">
    <property type="entry name" value="GAG-POL-RELATED RETROTRANSPOSON"/>
    <property type="match status" value="1"/>
</dbReference>
<dbReference type="InterPro" id="IPR043502">
    <property type="entry name" value="DNA/RNA_pol_sf"/>
</dbReference>
<dbReference type="PANTHER" id="PTHR11439:SF511">
    <property type="match status" value="1"/>
</dbReference>
<evidence type="ECO:0000313" key="2">
    <source>
        <dbReference type="EMBL" id="KAL0312159.1"/>
    </source>
</evidence>
<reference evidence="2" key="2">
    <citation type="journal article" date="2024" name="Plant">
        <title>Genomic evolution and insights into agronomic trait innovations of Sesamum species.</title>
        <authorList>
            <person name="Miao H."/>
            <person name="Wang L."/>
            <person name="Qu L."/>
            <person name="Liu H."/>
            <person name="Sun Y."/>
            <person name="Le M."/>
            <person name="Wang Q."/>
            <person name="Wei S."/>
            <person name="Zheng Y."/>
            <person name="Lin W."/>
            <person name="Duan Y."/>
            <person name="Cao H."/>
            <person name="Xiong S."/>
            <person name="Wang X."/>
            <person name="Wei L."/>
            <person name="Li C."/>
            <person name="Ma Q."/>
            <person name="Ju M."/>
            <person name="Zhao R."/>
            <person name="Li G."/>
            <person name="Mu C."/>
            <person name="Tian Q."/>
            <person name="Mei H."/>
            <person name="Zhang T."/>
            <person name="Gao T."/>
            <person name="Zhang H."/>
        </authorList>
    </citation>
    <scope>NUCLEOTIDE SEQUENCE</scope>
    <source>
        <strain evidence="2">G02</strain>
    </source>
</reference>
<feature type="domain" description="Reverse transcriptase Ty1/copia-type" evidence="1">
    <location>
        <begin position="296"/>
        <end position="416"/>
    </location>
</feature>
<name>A0AAW2L0L0_SESRA</name>
<dbReference type="CDD" id="cd09272">
    <property type="entry name" value="RNase_HI_RT_Ty1"/>
    <property type="match status" value="1"/>
</dbReference>
<dbReference type="AlphaFoldDB" id="A0AAW2L0L0"/>
<dbReference type="EMBL" id="JACGWJ010000026">
    <property type="protein sequence ID" value="KAL0312159.1"/>
    <property type="molecule type" value="Genomic_DNA"/>
</dbReference>
<sequence length="756" mass="85880">MASSSEMISSIVREGCIISSSFGALWFITFQFPNDGSNFLAWSRSVYISLGTKLKLGLIDSSFPMPAASSKNFEQWRRVDLMVTSWIWNSISKDVVEAFMYALSSRELWLELQRRYGRSNRPMIYQLQWEISTVTQGDISVTAYFTKLKKLWNEITCLAHSPKCTCGKCVCDLSKAISVRNDTTQIMQFLMGLHEVYDSDRSQVLMMDPLLDIEKAFAMFLSVEKQRSSTNVTSLDNITSMMAEILKLVKEQHIPTDPLTSNYANYAHFDDEFADVAKYPEWRDAMTNELQALEQNRTWKLSPLPHDKKATSCKWIFKTRMRADGSVERYKARLVAKGYNQIEGIDYNASFSPVAKVVTVRVFLTIAAARAWPIQQLDINNAFLHGYLDEDIYMLSPEGYHNEPGLVCKLEGSLYGPSLSDIQNVKVYLHDLFSIKDLGDARYFLGLEIARNSSSTYLAQMKYTLDIIKDTGLQHSKSVSIPFPSDLKLTANSGTRLQHPDIFRRLVGPLLYLGFTKPDISHSVQQLSQFLNHPCEGHLSAALHVVRYLKGCPSQGFFLPTSNNFELSVFSDADWASFKHSRRSLTEFCVFLGSAFVSWKTKKQSTVSRSTTEAKYRSMAATVGELRWISYLLTDFGVNVHTPVPLYCDNKAALHIMANPVFHERTKHIEIDCHIVRNAYSLVLPSHVKGSEQLTDIFTKSLHSNTSLWSPSWDLSLLLLVPLVGGLLNIHMLMQQLLKIMFLHPPQTQTQTLFFI</sequence>